<evidence type="ECO:0000313" key="1">
    <source>
        <dbReference type="EMBL" id="KAK3704905.1"/>
    </source>
</evidence>
<dbReference type="Proteomes" id="UP001281147">
    <property type="component" value="Unassembled WGS sequence"/>
</dbReference>
<reference evidence="1" key="1">
    <citation type="submission" date="2023-07" db="EMBL/GenBank/DDBJ databases">
        <title>Black Yeasts Isolated from many extreme environments.</title>
        <authorList>
            <person name="Coleine C."/>
            <person name="Stajich J.E."/>
            <person name="Selbmann L."/>
        </authorList>
    </citation>
    <scope>NUCLEOTIDE SEQUENCE</scope>
    <source>
        <strain evidence="1">CCFEE 5714</strain>
    </source>
</reference>
<sequence length="748" mass="82424">MAAPDHSKHADNRQVQFCNNQPPIPTTALLSRISPNNKPALSRQRDHSACRRPDTPLKVRKTRENLKQQDIYTDIPPPCIHSRGHDSDHGNPGDAHGRLAGKDCNTSHARSGRETVGDQQPIEKDAPIPASPPPQPGLRMQRQKSVSRRMISRFKEGLSTRSKQSQSIRPVESETSLIRRLSGRRQPRSEIERRSQCFDIDRFSAEDHINRTPESASTAPSSIQRSFTDSTVSTAELLDDSLRVNESETRLQRGEEPSTPRISRPPSSSSPPSPSSPSPQPTPRPPLKQLPALPQARVLPLSLAVPCVDLYVALDATAVDFNTKRDVWVAIEATVRSMVTAVDTGKADPSSTQPGHAVSGYFDQAGILAHPDSASKPSITASTSHVCGNIPSLRLCLKAVEGCRVREVIGQKSLKNLTIGQQCSLFVKVNVPKIRTRHTTLDPDQDSLFAELESIVGTLKMEILHVEARYRHSLLPPDNVVTVRHVCKIKRPKTESRWSITGVVDMVESPFNVHVLLAQYLASHYPASHALDLLHRYLGPQVDAHPGAGELYAMLEERSRQDEVRDDEELKPAAVVTDIDDTPEIVMTPPPERFATAPNTPAAEDRLSQTVSDYMAANDPAKKRAKSGDTSTTLAPPPISAAKTTTALTTSTSTSSAALGTETGESSESQDSARKLWRHIRHSSLSAKQLEEMTPERLQHLEASDDTLMELRRQALANKRSVGAETLRAWKWEGSIQKHERHVEAPWM</sequence>
<evidence type="ECO:0000313" key="2">
    <source>
        <dbReference type="Proteomes" id="UP001281147"/>
    </source>
</evidence>
<name>A0ACC3MXA8_9PEZI</name>
<protein>
    <submittedName>
        <fullName evidence="1">Uncharacterized protein</fullName>
    </submittedName>
</protein>
<keyword evidence="2" id="KW-1185">Reference proteome</keyword>
<dbReference type="EMBL" id="JAUTXU010000134">
    <property type="protein sequence ID" value="KAK3704905.1"/>
    <property type="molecule type" value="Genomic_DNA"/>
</dbReference>
<comment type="caution">
    <text evidence="1">The sequence shown here is derived from an EMBL/GenBank/DDBJ whole genome shotgun (WGS) entry which is preliminary data.</text>
</comment>
<accession>A0ACC3MXA8</accession>
<organism evidence="1 2">
    <name type="scientific">Vermiconidia calcicola</name>
    <dbReference type="NCBI Taxonomy" id="1690605"/>
    <lineage>
        <taxon>Eukaryota</taxon>
        <taxon>Fungi</taxon>
        <taxon>Dikarya</taxon>
        <taxon>Ascomycota</taxon>
        <taxon>Pezizomycotina</taxon>
        <taxon>Dothideomycetes</taxon>
        <taxon>Dothideomycetidae</taxon>
        <taxon>Mycosphaerellales</taxon>
        <taxon>Extremaceae</taxon>
        <taxon>Vermiconidia</taxon>
    </lineage>
</organism>
<proteinExistence type="predicted"/>
<gene>
    <name evidence="1" type="ORF">LTR37_013596</name>
</gene>